<dbReference type="EMBL" id="JBHTGP010000018">
    <property type="protein sequence ID" value="MFD0690249.1"/>
    <property type="molecule type" value="Genomic_DNA"/>
</dbReference>
<name>A0ABW2XV37_9ACTN</name>
<organism evidence="1 2">
    <name type="scientific">Actinomadura fibrosa</name>
    <dbReference type="NCBI Taxonomy" id="111802"/>
    <lineage>
        <taxon>Bacteria</taxon>
        <taxon>Bacillati</taxon>
        <taxon>Actinomycetota</taxon>
        <taxon>Actinomycetes</taxon>
        <taxon>Streptosporangiales</taxon>
        <taxon>Thermomonosporaceae</taxon>
        <taxon>Actinomadura</taxon>
    </lineage>
</organism>
<reference evidence="2" key="1">
    <citation type="journal article" date="2019" name="Int. J. Syst. Evol. Microbiol.">
        <title>The Global Catalogue of Microorganisms (GCM) 10K type strain sequencing project: providing services to taxonomists for standard genome sequencing and annotation.</title>
        <authorList>
            <consortium name="The Broad Institute Genomics Platform"/>
            <consortium name="The Broad Institute Genome Sequencing Center for Infectious Disease"/>
            <person name="Wu L."/>
            <person name="Ma J."/>
        </authorList>
    </citation>
    <scope>NUCLEOTIDE SEQUENCE [LARGE SCALE GENOMIC DNA]</scope>
    <source>
        <strain evidence="2">JCM 9371</strain>
    </source>
</reference>
<gene>
    <name evidence="1" type="ORF">ACFQZM_37570</name>
</gene>
<dbReference type="Proteomes" id="UP001597063">
    <property type="component" value="Unassembled WGS sequence"/>
</dbReference>
<protein>
    <submittedName>
        <fullName evidence="1">Uncharacterized protein</fullName>
    </submittedName>
</protein>
<proteinExistence type="predicted"/>
<comment type="caution">
    <text evidence="1">The sequence shown here is derived from an EMBL/GenBank/DDBJ whole genome shotgun (WGS) entry which is preliminary data.</text>
</comment>
<evidence type="ECO:0000313" key="1">
    <source>
        <dbReference type="EMBL" id="MFD0690249.1"/>
    </source>
</evidence>
<sequence length="150" mass="16522">MTDWELFDQVGEVVRGSAPAGLGRLHVQVRHNGVKAWVGDAEPQREHYEAQLIAAEIAPGAVDRALEIGFHAEHRAEPDNEAALGRLLAAEPVWRAELGDDAVAGVFLGRDSWRRLSETWPDPALDGGDAPFEIGVRLVEYMCALEPHRR</sequence>
<dbReference type="RefSeq" id="WP_131757793.1">
    <property type="nucleotide sequence ID" value="NZ_CAACUY010000038.1"/>
</dbReference>
<evidence type="ECO:0000313" key="2">
    <source>
        <dbReference type="Proteomes" id="UP001597063"/>
    </source>
</evidence>
<keyword evidence="2" id="KW-1185">Reference proteome</keyword>
<accession>A0ABW2XV37</accession>